<protein>
    <recommendedName>
        <fullName evidence="8">Abasic site processing protein</fullName>
        <ecNumber evidence="8">3.4.-.-</ecNumber>
    </recommendedName>
</protein>
<evidence type="ECO:0000313" key="9">
    <source>
        <dbReference type="EMBL" id="NEE01156.1"/>
    </source>
</evidence>
<gene>
    <name evidence="9" type="ORF">G1H10_13365</name>
</gene>
<proteinExistence type="inferred from homology"/>
<dbReference type="SUPFAM" id="SSF143081">
    <property type="entry name" value="BB1717-like"/>
    <property type="match status" value="1"/>
</dbReference>
<dbReference type="InterPro" id="IPR003738">
    <property type="entry name" value="SRAP"/>
</dbReference>
<evidence type="ECO:0000256" key="2">
    <source>
        <dbReference type="ARBA" id="ARBA00022670"/>
    </source>
</evidence>
<comment type="similarity">
    <text evidence="1 8">Belongs to the SOS response-associated peptidase family.</text>
</comment>
<dbReference type="EMBL" id="JAAGOA010000008">
    <property type="protein sequence ID" value="NEE01156.1"/>
    <property type="molecule type" value="Genomic_DNA"/>
</dbReference>
<evidence type="ECO:0000256" key="5">
    <source>
        <dbReference type="ARBA" id="ARBA00023124"/>
    </source>
</evidence>
<accession>A0A6L9S7L7</accession>
<keyword evidence="3" id="KW-0227">DNA damage</keyword>
<evidence type="ECO:0000256" key="8">
    <source>
        <dbReference type="RuleBase" id="RU364100"/>
    </source>
</evidence>
<evidence type="ECO:0000256" key="6">
    <source>
        <dbReference type="ARBA" id="ARBA00023125"/>
    </source>
</evidence>
<dbReference type="PANTHER" id="PTHR13604:SF0">
    <property type="entry name" value="ABASIC SITE PROCESSING PROTEIN HMCES"/>
    <property type="match status" value="1"/>
</dbReference>
<reference evidence="9 10" key="1">
    <citation type="submission" date="2020-02" db="EMBL/GenBank/DDBJ databases">
        <authorList>
            <person name="Li X.-J."/>
            <person name="Han X.-M."/>
        </authorList>
    </citation>
    <scope>NUCLEOTIDE SEQUENCE [LARGE SCALE GENOMIC DNA]</scope>
    <source>
        <strain evidence="9 10">CCTCC AB 2017055</strain>
    </source>
</reference>
<dbReference type="Gene3D" id="3.90.1680.10">
    <property type="entry name" value="SOS response associated peptidase-like"/>
    <property type="match status" value="1"/>
</dbReference>
<dbReference type="AlphaFoldDB" id="A0A6L9S7L7"/>
<dbReference type="GO" id="GO:0008233">
    <property type="term" value="F:peptidase activity"/>
    <property type="evidence" value="ECO:0007669"/>
    <property type="project" value="UniProtKB-KW"/>
</dbReference>
<dbReference type="Proteomes" id="UP000475214">
    <property type="component" value="Unassembled WGS sequence"/>
</dbReference>
<dbReference type="EC" id="3.4.-.-" evidence="8"/>
<keyword evidence="5" id="KW-0190">Covalent protein-DNA linkage</keyword>
<evidence type="ECO:0000256" key="7">
    <source>
        <dbReference type="ARBA" id="ARBA00023239"/>
    </source>
</evidence>
<evidence type="ECO:0000256" key="1">
    <source>
        <dbReference type="ARBA" id="ARBA00008136"/>
    </source>
</evidence>
<dbReference type="GO" id="GO:0016829">
    <property type="term" value="F:lyase activity"/>
    <property type="evidence" value="ECO:0007669"/>
    <property type="project" value="UniProtKB-KW"/>
</dbReference>
<keyword evidence="4 8" id="KW-0378">Hydrolase</keyword>
<sequence length="241" mass="26320">MCGRYVVAMSVDDMLEEFDAVAGDTRDLAPSYNVAPTDRVPIVVEPSGGASTRELHAARWGLIPPWSTDLSGAAKMINARVETVAEKPAYRAAIARRRCIVPASGYYEWQRLPDGRKQPFYIHPPQRPLVMAGVFEWRRDPRLPAEDVDRWVLSTSILTTRLAADLAHIHDRMPVLSPEHASAWLDRTDEDTAALTDLVVGTTASVAEALAPRPVGAAVGNVRINHPGLIEPFAGVVTGVR</sequence>
<keyword evidence="10" id="KW-1185">Reference proteome</keyword>
<evidence type="ECO:0000256" key="4">
    <source>
        <dbReference type="ARBA" id="ARBA00022801"/>
    </source>
</evidence>
<dbReference type="PANTHER" id="PTHR13604">
    <property type="entry name" value="DC12-RELATED"/>
    <property type="match status" value="1"/>
</dbReference>
<dbReference type="InterPro" id="IPR036590">
    <property type="entry name" value="SRAP-like"/>
</dbReference>
<dbReference type="Pfam" id="PF02586">
    <property type="entry name" value="SRAP"/>
    <property type="match status" value="1"/>
</dbReference>
<dbReference type="GO" id="GO:0003697">
    <property type="term" value="F:single-stranded DNA binding"/>
    <property type="evidence" value="ECO:0007669"/>
    <property type="project" value="InterPro"/>
</dbReference>
<keyword evidence="7" id="KW-0456">Lyase</keyword>
<dbReference type="GO" id="GO:0106300">
    <property type="term" value="P:protein-DNA covalent cross-linking repair"/>
    <property type="evidence" value="ECO:0007669"/>
    <property type="project" value="InterPro"/>
</dbReference>
<evidence type="ECO:0000256" key="3">
    <source>
        <dbReference type="ARBA" id="ARBA00022763"/>
    </source>
</evidence>
<dbReference type="RefSeq" id="WP_163738244.1">
    <property type="nucleotide sequence ID" value="NZ_JAAGOA010000008.1"/>
</dbReference>
<keyword evidence="6" id="KW-0238">DNA-binding</keyword>
<comment type="caution">
    <text evidence="9">The sequence shown here is derived from an EMBL/GenBank/DDBJ whole genome shotgun (WGS) entry which is preliminary data.</text>
</comment>
<name>A0A6L9S7L7_9ACTN</name>
<evidence type="ECO:0000313" key="10">
    <source>
        <dbReference type="Proteomes" id="UP000475214"/>
    </source>
</evidence>
<dbReference type="GO" id="GO:0006508">
    <property type="term" value="P:proteolysis"/>
    <property type="evidence" value="ECO:0007669"/>
    <property type="project" value="UniProtKB-KW"/>
</dbReference>
<organism evidence="9 10">
    <name type="scientific">Phytoactinopolyspora halotolerans</name>
    <dbReference type="NCBI Taxonomy" id="1981512"/>
    <lineage>
        <taxon>Bacteria</taxon>
        <taxon>Bacillati</taxon>
        <taxon>Actinomycetota</taxon>
        <taxon>Actinomycetes</taxon>
        <taxon>Jiangellales</taxon>
        <taxon>Jiangellaceae</taxon>
        <taxon>Phytoactinopolyspora</taxon>
    </lineage>
</organism>
<keyword evidence="2 8" id="KW-0645">Protease</keyword>